<dbReference type="Proteomes" id="UP001305414">
    <property type="component" value="Unassembled WGS sequence"/>
</dbReference>
<sequence length="160" mass="18186">MDSIIAPRPRKASNIANMASPSNVKFHSSWVRKGEHEYTQQYGFQELLYNAISAPPASPALFLPFSHVTFKNVKAGDKLSDHSLALCFRTAWLQLRQSHPQLAAVNLREAKTYKSPSSRAELEEWLDATFIVLPDTTADEVWRTAVKPRQLSLYFLPQER</sequence>
<reference evidence="1 2" key="1">
    <citation type="submission" date="2023-10" db="EMBL/GenBank/DDBJ databases">
        <title>Draft genome sequence of Xylaria bambusicola isolate GMP-LS, the root and basal stem rot pathogen of sugarcane in Indonesia.</title>
        <authorList>
            <person name="Selvaraj P."/>
            <person name="Muralishankar V."/>
            <person name="Muruganantham S."/>
            <person name="Sp S."/>
            <person name="Haryani S."/>
            <person name="Lau K.J.X."/>
            <person name="Naqvi N.I."/>
        </authorList>
    </citation>
    <scope>NUCLEOTIDE SEQUENCE [LARGE SCALE GENOMIC DNA]</scope>
    <source>
        <strain evidence="1">GMP-LS</strain>
    </source>
</reference>
<accession>A0AAN7Z932</accession>
<dbReference type="AlphaFoldDB" id="A0AAN7Z932"/>
<proteinExistence type="predicted"/>
<dbReference type="Gene3D" id="3.30.559.10">
    <property type="entry name" value="Chloramphenicol acetyltransferase-like domain"/>
    <property type="match status" value="1"/>
</dbReference>
<evidence type="ECO:0000313" key="1">
    <source>
        <dbReference type="EMBL" id="KAK5633892.1"/>
    </source>
</evidence>
<organism evidence="1 2">
    <name type="scientific">Xylaria bambusicola</name>
    <dbReference type="NCBI Taxonomy" id="326684"/>
    <lineage>
        <taxon>Eukaryota</taxon>
        <taxon>Fungi</taxon>
        <taxon>Dikarya</taxon>
        <taxon>Ascomycota</taxon>
        <taxon>Pezizomycotina</taxon>
        <taxon>Sordariomycetes</taxon>
        <taxon>Xylariomycetidae</taxon>
        <taxon>Xylariales</taxon>
        <taxon>Xylariaceae</taxon>
        <taxon>Xylaria</taxon>
    </lineage>
</organism>
<dbReference type="EMBL" id="JAWHQM010000036">
    <property type="protein sequence ID" value="KAK5633892.1"/>
    <property type="molecule type" value="Genomic_DNA"/>
</dbReference>
<comment type="caution">
    <text evidence="1">The sequence shown here is derived from an EMBL/GenBank/DDBJ whole genome shotgun (WGS) entry which is preliminary data.</text>
</comment>
<gene>
    <name evidence="1" type="ORF">RRF57_009606</name>
</gene>
<keyword evidence="2" id="KW-1185">Reference proteome</keyword>
<evidence type="ECO:0000313" key="2">
    <source>
        <dbReference type="Proteomes" id="UP001305414"/>
    </source>
</evidence>
<name>A0AAN7Z932_9PEZI</name>
<dbReference type="InterPro" id="IPR023213">
    <property type="entry name" value="CAT-like_dom_sf"/>
</dbReference>
<protein>
    <submittedName>
        <fullName evidence="1">Uncharacterized protein</fullName>
    </submittedName>
</protein>